<evidence type="ECO:0000313" key="3">
    <source>
        <dbReference type="Proteomes" id="UP000253741"/>
    </source>
</evidence>
<protein>
    <submittedName>
        <fullName evidence="2">Uncharacterized protein</fullName>
    </submittedName>
</protein>
<organism evidence="2 3">
    <name type="scientific">Streptomyces corynorhini</name>
    <dbReference type="NCBI Taxonomy" id="2282652"/>
    <lineage>
        <taxon>Bacteria</taxon>
        <taxon>Bacillati</taxon>
        <taxon>Actinomycetota</taxon>
        <taxon>Actinomycetes</taxon>
        <taxon>Kitasatosporales</taxon>
        <taxon>Streptomycetaceae</taxon>
        <taxon>Streptomyces</taxon>
    </lineage>
</organism>
<evidence type="ECO:0000256" key="1">
    <source>
        <dbReference type="SAM" id="MobiDB-lite"/>
    </source>
</evidence>
<keyword evidence="3" id="KW-1185">Reference proteome</keyword>
<reference evidence="2 3" key="1">
    <citation type="submission" date="2018-07" db="EMBL/GenBank/DDBJ databases">
        <title>Streptomyces species from bats.</title>
        <authorList>
            <person name="Dunlap C."/>
        </authorList>
    </citation>
    <scope>NUCLEOTIDE SEQUENCE [LARGE SCALE GENOMIC DNA]</scope>
    <source>
        <strain evidence="2 3">AC230</strain>
    </source>
</reference>
<comment type="caution">
    <text evidence="2">The sequence shown here is derived from an EMBL/GenBank/DDBJ whole genome shotgun (WGS) entry which is preliminary data.</text>
</comment>
<accession>A0A370BI30</accession>
<dbReference type="AlphaFoldDB" id="A0A370BI30"/>
<proteinExistence type="predicted"/>
<gene>
    <name evidence="2" type="ORF">DVH02_04405</name>
</gene>
<feature type="region of interest" description="Disordered" evidence="1">
    <location>
        <begin position="87"/>
        <end position="132"/>
    </location>
</feature>
<sequence length="132" mass="13594">MAVVGDQAARLLGISRVEDAPAVFSKGQSYTVVGVLGGMRREQRLSTAELPPSTTAGDRLGLRNVTHVLINTSLGAAQQVARQAPIAPAPGHQDSLTVVTPADLSKPHGTGGRPARAFVTSARGVLGPPRRG</sequence>
<dbReference type="Proteomes" id="UP000253741">
    <property type="component" value="Unassembled WGS sequence"/>
</dbReference>
<name>A0A370BI30_9ACTN</name>
<dbReference type="EMBL" id="QQNA01000025">
    <property type="protein sequence ID" value="RDG39316.1"/>
    <property type="molecule type" value="Genomic_DNA"/>
</dbReference>
<evidence type="ECO:0000313" key="2">
    <source>
        <dbReference type="EMBL" id="RDG39316.1"/>
    </source>
</evidence>